<evidence type="ECO:0000313" key="3">
    <source>
        <dbReference type="Proteomes" id="UP000272238"/>
    </source>
</evidence>
<dbReference type="OrthoDB" id="2879970at2"/>
<reference evidence="2 3" key="1">
    <citation type="journal article" date="2016" name="Antonie Van Leeuwenhoek">
        <title>Lysinibacillus endophyticus sp. nov., an indole-3-acetic acid producing endophytic bacterium isolated from corn root (Zea mays cv. Xinken-5).</title>
        <authorList>
            <person name="Yu J."/>
            <person name="Guan X."/>
            <person name="Liu C."/>
            <person name="Xiang W."/>
            <person name="Yu Z."/>
            <person name="Liu X."/>
            <person name="Wang G."/>
        </authorList>
    </citation>
    <scope>NUCLEOTIDE SEQUENCE [LARGE SCALE GENOMIC DNA]</scope>
    <source>
        <strain evidence="2 3">DSM 100506</strain>
    </source>
</reference>
<feature type="transmembrane region" description="Helical" evidence="1">
    <location>
        <begin position="73"/>
        <end position="94"/>
    </location>
</feature>
<dbReference type="EMBL" id="RBZN01000018">
    <property type="protein sequence ID" value="RKQ16768.1"/>
    <property type="molecule type" value="Genomic_DNA"/>
</dbReference>
<accession>A0A494Z2N8</accession>
<feature type="transmembrane region" description="Helical" evidence="1">
    <location>
        <begin position="50"/>
        <end position="66"/>
    </location>
</feature>
<name>A0A494Z2N8_9BACL</name>
<keyword evidence="1" id="KW-0472">Membrane</keyword>
<evidence type="ECO:0000313" key="2">
    <source>
        <dbReference type="EMBL" id="RKQ16768.1"/>
    </source>
</evidence>
<keyword evidence="1" id="KW-0812">Transmembrane</keyword>
<organism evidence="2 3">
    <name type="scientific">Ureibacillus endophyticus</name>
    <dbReference type="NCBI Taxonomy" id="1978490"/>
    <lineage>
        <taxon>Bacteria</taxon>
        <taxon>Bacillati</taxon>
        <taxon>Bacillota</taxon>
        <taxon>Bacilli</taxon>
        <taxon>Bacillales</taxon>
        <taxon>Caryophanaceae</taxon>
        <taxon>Ureibacillus</taxon>
    </lineage>
</organism>
<proteinExistence type="predicted"/>
<dbReference type="RefSeq" id="WP_121214463.1">
    <property type="nucleotide sequence ID" value="NZ_RBZN01000018.1"/>
</dbReference>
<keyword evidence="1" id="KW-1133">Transmembrane helix</keyword>
<comment type="caution">
    <text evidence="2">The sequence shown here is derived from an EMBL/GenBank/DDBJ whole genome shotgun (WGS) entry which is preliminary data.</text>
</comment>
<keyword evidence="3" id="KW-1185">Reference proteome</keyword>
<feature type="transmembrane region" description="Helical" evidence="1">
    <location>
        <begin position="27"/>
        <end position="44"/>
    </location>
</feature>
<protein>
    <submittedName>
        <fullName evidence="2">Uncharacterized protein</fullName>
    </submittedName>
</protein>
<evidence type="ECO:0000256" key="1">
    <source>
        <dbReference type="SAM" id="Phobius"/>
    </source>
</evidence>
<dbReference type="AlphaFoldDB" id="A0A494Z2N8"/>
<feature type="transmembrane region" description="Helical" evidence="1">
    <location>
        <begin position="6"/>
        <end position="22"/>
    </location>
</feature>
<gene>
    <name evidence="2" type="ORF">D8M03_09130</name>
</gene>
<dbReference type="Proteomes" id="UP000272238">
    <property type="component" value="Unassembled WGS sequence"/>
</dbReference>
<sequence>MGIFFWPFIIAAIVLSVIAIASKKASLLVIAFILFIPFSLYLAATPLFEWWGMIFPMFYLAAAYYLRKNIRWLAIVLVSINFILVGWIGFTVLFQ</sequence>